<feature type="compositionally biased region" description="Acidic residues" evidence="1">
    <location>
        <begin position="1"/>
        <end position="17"/>
    </location>
</feature>
<keyword evidence="2" id="KW-0812">Transmembrane</keyword>
<keyword evidence="2" id="KW-1133">Transmembrane helix</keyword>
<accession>A0ABD3LXR7</accession>
<feature type="compositionally biased region" description="Acidic residues" evidence="1">
    <location>
        <begin position="277"/>
        <end position="307"/>
    </location>
</feature>
<feature type="compositionally biased region" description="Low complexity" evidence="1">
    <location>
        <begin position="37"/>
        <end position="59"/>
    </location>
</feature>
<organism evidence="3 4">
    <name type="scientific">Discostella pseudostelligera</name>
    <dbReference type="NCBI Taxonomy" id="259834"/>
    <lineage>
        <taxon>Eukaryota</taxon>
        <taxon>Sar</taxon>
        <taxon>Stramenopiles</taxon>
        <taxon>Ochrophyta</taxon>
        <taxon>Bacillariophyta</taxon>
        <taxon>Coscinodiscophyceae</taxon>
        <taxon>Thalassiosirophycidae</taxon>
        <taxon>Stephanodiscales</taxon>
        <taxon>Stephanodiscaceae</taxon>
        <taxon>Discostella</taxon>
    </lineage>
</organism>
<sequence>MAALEFEQEVEEEEDEHDQLLDATNGNGNGNGHSRRPFSSPNKLLPLSSSRAIDATSSSSHEHHNSYHHRRQRQRQRRFVIILCIATSAVVFIAAARFRYNNNSNTSSDNNNSSSIATTWSTSSSSTNAPNINIIDNNISNSTRYSYHPQPPAPPAPPLPLFNQSFATFLTTGLTKILSSNNGTTKHYIYNSPYEVRYPTSQQPYWARKTIPYNKKILETQQICLVHVGKAGGSTLGCMLGFSLHCDENSAAAAAGTAGSAADAVGGSSSGSTTSDTNDEDENDRVGDDHDEDGGGGDAEDEEDMAEDINNSNNNDNNDNKKNNNKQQPTTKKLLQIKGLLPIATTHVFHRGVNDCADVAAYYLFVVRDPLARILSAYNYERPDMTKPIQNRYKNQFMGKEIYEECNFWTLEQLAQNGLLNTKKDERSLNCQRRAYDAITGVGGYLCHGYFNYQYYAQTVFGVHDDNDKDAVQDNGGGSSVIPDNANLIVIRNDHIVDDWNTINLMIGGFPEDAIQSEDIPMNNAHAKNATEMYLSDESKIILCQVLCNEIQVYKDILRRAINFQYVDVTTSLEELRQSCPKEAVEESCSMERPNFHDRIERAHGEL</sequence>
<evidence type="ECO:0000313" key="3">
    <source>
        <dbReference type="EMBL" id="KAL3756197.1"/>
    </source>
</evidence>
<dbReference type="Pfam" id="PF03567">
    <property type="entry name" value="Sulfotransfer_2"/>
    <property type="match status" value="1"/>
</dbReference>
<protein>
    <recommendedName>
        <fullName evidence="5">Sulfotransferase</fullName>
    </recommendedName>
</protein>
<feature type="compositionally biased region" description="Low complexity" evidence="1">
    <location>
        <begin position="261"/>
        <end position="276"/>
    </location>
</feature>
<keyword evidence="4" id="KW-1185">Reference proteome</keyword>
<feature type="transmembrane region" description="Helical" evidence="2">
    <location>
        <begin position="79"/>
        <end position="100"/>
    </location>
</feature>
<keyword evidence="2" id="KW-0472">Membrane</keyword>
<dbReference type="AlphaFoldDB" id="A0ABD3LXR7"/>
<evidence type="ECO:0000313" key="4">
    <source>
        <dbReference type="Proteomes" id="UP001530293"/>
    </source>
</evidence>
<feature type="compositionally biased region" description="Low complexity" evidence="1">
    <location>
        <begin position="308"/>
        <end position="317"/>
    </location>
</feature>
<dbReference type="InterPro" id="IPR005331">
    <property type="entry name" value="Sulfotransferase"/>
</dbReference>
<feature type="region of interest" description="Disordered" evidence="1">
    <location>
        <begin position="261"/>
        <end position="329"/>
    </location>
</feature>
<dbReference type="Proteomes" id="UP001530293">
    <property type="component" value="Unassembled WGS sequence"/>
</dbReference>
<feature type="region of interest" description="Disordered" evidence="1">
    <location>
        <begin position="1"/>
        <end position="72"/>
    </location>
</feature>
<evidence type="ECO:0000256" key="1">
    <source>
        <dbReference type="SAM" id="MobiDB-lite"/>
    </source>
</evidence>
<gene>
    <name evidence="3" type="ORF">ACHAWU_007148</name>
</gene>
<dbReference type="EMBL" id="JALLBG020000312">
    <property type="protein sequence ID" value="KAL3756197.1"/>
    <property type="molecule type" value="Genomic_DNA"/>
</dbReference>
<feature type="region of interest" description="Disordered" evidence="1">
    <location>
        <begin position="102"/>
        <end position="135"/>
    </location>
</feature>
<comment type="caution">
    <text evidence="3">The sequence shown here is derived from an EMBL/GenBank/DDBJ whole genome shotgun (WGS) entry which is preliminary data.</text>
</comment>
<evidence type="ECO:0000256" key="2">
    <source>
        <dbReference type="SAM" id="Phobius"/>
    </source>
</evidence>
<reference evidence="3 4" key="1">
    <citation type="submission" date="2024-10" db="EMBL/GenBank/DDBJ databases">
        <title>Updated reference genomes for cyclostephanoid diatoms.</title>
        <authorList>
            <person name="Roberts W.R."/>
            <person name="Alverson A.J."/>
        </authorList>
    </citation>
    <scope>NUCLEOTIDE SEQUENCE [LARGE SCALE GENOMIC DNA]</scope>
    <source>
        <strain evidence="3 4">AJA232-27</strain>
    </source>
</reference>
<proteinExistence type="predicted"/>
<evidence type="ECO:0008006" key="5">
    <source>
        <dbReference type="Google" id="ProtNLM"/>
    </source>
</evidence>
<name>A0ABD3LXR7_9STRA</name>